<name>M0MNH8_9EURY</name>
<dbReference type="Gene3D" id="3.90.550.10">
    <property type="entry name" value="Spore Coat Polysaccharide Biosynthesis Protein SpsA, Chain A"/>
    <property type="match status" value="1"/>
</dbReference>
<dbReference type="Proteomes" id="UP000011669">
    <property type="component" value="Unassembled WGS sequence"/>
</dbReference>
<dbReference type="EMBL" id="AOMD01000009">
    <property type="protein sequence ID" value="EMA47211.1"/>
    <property type="molecule type" value="Genomic_DNA"/>
</dbReference>
<reference evidence="1 2" key="1">
    <citation type="journal article" date="2014" name="PLoS Genet.">
        <title>Phylogenetically driven sequencing of extremely halophilic archaea reveals strategies for static and dynamic osmo-response.</title>
        <authorList>
            <person name="Becker E.A."/>
            <person name="Seitzer P.M."/>
            <person name="Tritt A."/>
            <person name="Larsen D."/>
            <person name="Krusor M."/>
            <person name="Yao A.I."/>
            <person name="Wu D."/>
            <person name="Madern D."/>
            <person name="Eisen J.A."/>
            <person name="Darling A.E."/>
            <person name="Facciotti M.T."/>
        </authorList>
    </citation>
    <scope>NUCLEOTIDE SEQUENCE [LARGE SCALE GENOMIC DNA]</scope>
    <source>
        <strain evidence="1 2">DSM 5350</strain>
    </source>
</reference>
<dbReference type="OrthoDB" id="168607at2157"/>
<evidence type="ECO:0000313" key="2">
    <source>
        <dbReference type="Proteomes" id="UP000011669"/>
    </source>
</evidence>
<comment type="caution">
    <text evidence="1">The sequence shown here is derived from an EMBL/GenBank/DDBJ whole genome shotgun (WGS) entry which is preliminary data.</text>
</comment>
<protein>
    <recommendedName>
        <fullName evidence="3">DUF2064 domain-containing protein</fullName>
    </recommendedName>
</protein>
<dbReference type="InParanoid" id="M0MNH8"/>
<dbReference type="InterPro" id="IPR029044">
    <property type="entry name" value="Nucleotide-diphossugar_trans"/>
</dbReference>
<sequence length="258" mass="27263">MPTTAVLCDPPHEGVVLSELAATTSLSKAEAADLYAAMCADTLRAVEASASELLVNYRSDEDLPEERSGEDADDAESAVRALADAALDDPEAARYEVQVGSTFAARMGNTVSHLLDTEEAGSVAVIEPTVPFLTRSALDGMAMKLRRSDVVLGPTSEGRVHYAGFASPIDFEDADAPPAIETLTDRAHDAGHEVDFGPMAPVIETREDLIGALSLIRARRRAGREIPARTAACLDDLGVELVEDESGLALSKPNTDSD</sequence>
<dbReference type="Pfam" id="PF09837">
    <property type="entry name" value="DUF2064"/>
    <property type="match status" value="1"/>
</dbReference>
<accession>M0MNH8</accession>
<dbReference type="SUPFAM" id="SSF53448">
    <property type="entry name" value="Nucleotide-diphospho-sugar transferases"/>
    <property type="match status" value="1"/>
</dbReference>
<dbReference type="InterPro" id="IPR018641">
    <property type="entry name" value="Trfase_1_rSAM/seldom-assoc"/>
</dbReference>
<dbReference type="RefSeq" id="WP_006076219.1">
    <property type="nucleotide sequence ID" value="NZ_AOMD01000009.1"/>
</dbReference>
<organism evidence="1 2">
    <name type="scientific">Halococcus saccharolyticus DSM 5350</name>
    <dbReference type="NCBI Taxonomy" id="1227455"/>
    <lineage>
        <taxon>Archaea</taxon>
        <taxon>Methanobacteriati</taxon>
        <taxon>Methanobacteriota</taxon>
        <taxon>Stenosarchaea group</taxon>
        <taxon>Halobacteria</taxon>
        <taxon>Halobacteriales</taxon>
        <taxon>Halococcaceae</taxon>
        <taxon>Halococcus</taxon>
    </lineage>
</organism>
<dbReference type="PANTHER" id="PTHR36529">
    <property type="entry name" value="SLL1095 PROTEIN"/>
    <property type="match status" value="1"/>
</dbReference>
<dbReference type="STRING" id="1227455.C449_02065"/>
<dbReference type="AlphaFoldDB" id="M0MNH8"/>
<dbReference type="PATRIC" id="fig|1227455.4.peg.421"/>
<keyword evidence="2" id="KW-1185">Reference proteome</keyword>
<gene>
    <name evidence="1" type="ORF">C449_02065</name>
</gene>
<dbReference type="PANTHER" id="PTHR36529:SF1">
    <property type="entry name" value="GLYCOSYLTRANSFERASE"/>
    <property type="match status" value="1"/>
</dbReference>
<evidence type="ECO:0000313" key="1">
    <source>
        <dbReference type="EMBL" id="EMA47211.1"/>
    </source>
</evidence>
<evidence type="ECO:0008006" key="3">
    <source>
        <dbReference type="Google" id="ProtNLM"/>
    </source>
</evidence>
<proteinExistence type="predicted"/>